<feature type="transmembrane region" description="Helical" evidence="1">
    <location>
        <begin position="409"/>
        <end position="432"/>
    </location>
</feature>
<feature type="transmembrane region" description="Helical" evidence="1">
    <location>
        <begin position="290"/>
        <end position="312"/>
    </location>
</feature>
<dbReference type="GO" id="GO:0016874">
    <property type="term" value="F:ligase activity"/>
    <property type="evidence" value="ECO:0007669"/>
    <property type="project" value="UniProtKB-KW"/>
</dbReference>
<keyword evidence="1" id="KW-1133">Transmembrane helix</keyword>
<evidence type="ECO:0000313" key="2">
    <source>
        <dbReference type="EMBL" id="WFC07637.1"/>
    </source>
</evidence>
<organism evidence="2 3">
    <name type="scientific">Providencia vermicola</name>
    <dbReference type="NCBI Taxonomy" id="333965"/>
    <lineage>
        <taxon>Bacteria</taxon>
        <taxon>Pseudomonadati</taxon>
        <taxon>Pseudomonadota</taxon>
        <taxon>Gammaproteobacteria</taxon>
        <taxon>Enterobacterales</taxon>
        <taxon>Morganellaceae</taxon>
        <taxon>Providencia</taxon>
    </lineage>
</organism>
<dbReference type="EMBL" id="CP116222">
    <property type="protein sequence ID" value="WFC07637.1"/>
    <property type="molecule type" value="Genomic_DNA"/>
</dbReference>
<keyword evidence="1" id="KW-0812">Transmembrane</keyword>
<feature type="transmembrane region" description="Helical" evidence="1">
    <location>
        <begin position="381"/>
        <end position="397"/>
    </location>
</feature>
<dbReference type="RefSeq" id="WP_275258257.1">
    <property type="nucleotide sequence ID" value="NZ_CP116222.1"/>
</dbReference>
<keyword evidence="1" id="KW-0472">Membrane</keyword>
<feature type="transmembrane region" description="Helical" evidence="1">
    <location>
        <begin position="230"/>
        <end position="250"/>
    </location>
</feature>
<sequence>MGYEEFFQISYSYFDYFIYISIFLFIILYTLTKKLSINGLIDPFTYNYTFTYATSYSVIIILYSLGYITHYTFFIFFTYGLLFVLSLKIFSITSYYPFNKKIFSFFIYKKTKIFTFSLLTLYIILMALTIYLKGFSIFTETNRYEDNRGFGPIVRILELSNLALISIISINLYQHSVLTWKKLIGYFFLLIFMLFNAMISGAKADLLFFIFSALVSIKVYDPTFKLPKKFIVIIFLLALSFAMVALYFNFSKSIDDDIPIFEIFDILFRRLTDRILSNGDMYYMGLPNDIYLNITTNNIFITTFSPVLSYSLMSSLAGYDVSQLEIGKQLLLAHYSGRTIAGGPTDHIDFFALLYFGVIGGAVFIILFSALLCFINSLVKYASYSIVPSTLITVFWMKSLSWILKPGLIIGSFVYFILFLFLLKCIITVISIRSHS</sequence>
<feature type="transmembrane region" description="Helical" evidence="1">
    <location>
        <begin position="44"/>
        <end position="65"/>
    </location>
</feature>
<keyword evidence="2" id="KW-0436">Ligase</keyword>
<feature type="transmembrane region" description="Helical" evidence="1">
    <location>
        <begin position="352"/>
        <end position="374"/>
    </location>
</feature>
<feature type="transmembrane region" description="Helical" evidence="1">
    <location>
        <begin position="185"/>
        <end position="210"/>
    </location>
</feature>
<gene>
    <name evidence="2" type="ORF">PG365_04420</name>
</gene>
<evidence type="ECO:0000313" key="3">
    <source>
        <dbReference type="Proteomes" id="UP001222403"/>
    </source>
</evidence>
<proteinExistence type="predicted"/>
<feature type="transmembrane region" description="Helical" evidence="1">
    <location>
        <begin position="71"/>
        <end position="92"/>
    </location>
</feature>
<reference evidence="2" key="1">
    <citation type="submission" date="2023-01" db="EMBL/GenBank/DDBJ databases">
        <title>The prevalence of carbapenem-resistant bacteria in aquaculture in China and the genetic diversity of carbapenem-resistant genes.</title>
        <authorList>
            <person name="Wen R."/>
        </authorList>
    </citation>
    <scope>NUCLEOTIDE SEQUENCE</scope>
    <source>
        <strain evidence="2">PVA41-chromosome</strain>
    </source>
</reference>
<protein>
    <submittedName>
        <fullName evidence="2">O-antigen ligase</fullName>
    </submittedName>
</protein>
<feature type="transmembrane region" description="Helical" evidence="1">
    <location>
        <begin position="113"/>
        <end position="132"/>
    </location>
</feature>
<dbReference type="Proteomes" id="UP001222403">
    <property type="component" value="Chromosome"/>
</dbReference>
<name>A0AAX3RZP0_9GAMM</name>
<dbReference type="AlphaFoldDB" id="A0AAX3RZP0"/>
<accession>A0AAX3RZP0</accession>
<evidence type="ECO:0000256" key="1">
    <source>
        <dbReference type="SAM" id="Phobius"/>
    </source>
</evidence>
<feature type="transmembrane region" description="Helical" evidence="1">
    <location>
        <begin position="16"/>
        <end position="32"/>
    </location>
</feature>